<evidence type="ECO:0000313" key="2">
    <source>
        <dbReference type="EMBL" id="NRT54715.1"/>
    </source>
</evidence>
<sequence>MDTSLSKRLPWRLLSVLTGSLLVAGTAGAMTGALDLPVLGPLFVQTERVESTPLERGALAVGGLIALIFISRRRHPGRL</sequence>
<keyword evidence="3" id="KW-1185">Reference proteome</keyword>
<keyword evidence="1" id="KW-1133">Transmembrane helix</keyword>
<keyword evidence="1" id="KW-0472">Membrane</keyword>
<organism evidence="2 3">
    <name type="scientific">Sphaerotilus uruguayifluvii</name>
    <dbReference type="NCBI Taxonomy" id="2735897"/>
    <lineage>
        <taxon>Bacteria</taxon>
        <taxon>Pseudomonadati</taxon>
        <taxon>Pseudomonadota</taxon>
        <taxon>Betaproteobacteria</taxon>
        <taxon>Burkholderiales</taxon>
        <taxon>Sphaerotilaceae</taxon>
        <taxon>Sphaerotilus</taxon>
    </lineage>
</organism>
<dbReference type="EMBL" id="JABSNM010000001">
    <property type="protein sequence ID" value="NRT54715.1"/>
    <property type="molecule type" value="Genomic_DNA"/>
</dbReference>
<dbReference type="Proteomes" id="UP001516061">
    <property type="component" value="Unassembled WGS sequence"/>
</dbReference>
<gene>
    <name evidence="2" type="ORF">HNQ01_000422</name>
</gene>
<proteinExistence type="predicted"/>
<protein>
    <submittedName>
        <fullName evidence="2">Uncharacterized protein</fullName>
    </submittedName>
</protein>
<reference evidence="2 3" key="1">
    <citation type="submission" date="2020-05" db="EMBL/GenBank/DDBJ databases">
        <title>Genomic Encyclopedia of Type Strains, Phase IV (KMG-V): Genome sequencing to study the core and pangenomes of soil and plant-associated prokaryotes.</title>
        <authorList>
            <person name="Whitman W."/>
        </authorList>
    </citation>
    <scope>NUCLEOTIDE SEQUENCE [LARGE SCALE GENOMIC DNA]</scope>
    <source>
        <strain evidence="2 3">C29</strain>
    </source>
</reference>
<comment type="caution">
    <text evidence="2">The sequence shown here is derived from an EMBL/GenBank/DDBJ whole genome shotgun (WGS) entry which is preliminary data.</text>
</comment>
<accession>A0ABX2FY55</accession>
<evidence type="ECO:0000313" key="3">
    <source>
        <dbReference type="Proteomes" id="UP001516061"/>
    </source>
</evidence>
<dbReference type="RefSeq" id="WP_173803638.1">
    <property type="nucleotide sequence ID" value="NZ_JABSNM010000001.1"/>
</dbReference>
<name>A0ABX2FY55_9BURK</name>
<evidence type="ECO:0000256" key="1">
    <source>
        <dbReference type="SAM" id="Phobius"/>
    </source>
</evidence>
<keyword evidence="1" id="KW-0812">Transmembrane</keyword>
<feature type="transmembrane region" description="Helical" evidence="1">
    <location>
        <begin position="53"/>
        <end position="70"/>
    </location>
</feature>